<evidence type="ECO:0000313" key="2">
    <source>
        <dbReference type="Proteomes" id="UP000292447"/>
    </source>
</evidence>
<protein>
    <submittedName>
        <fullName evidence="1">Uncharacterized protein</fullName>
    </submittedName>
</protein>
<name>A0A4P6XY50_9ASCO</name>
<reference evidence="2" key="1">
    <citation type="submission" date="2019-03" db="EMBL/GenBank/DDBJ databases">
        <title>Snf2 controls pulcherriminic acid biosynthesis and connects pigmentation and antifungal activity of the yeast Metschnikowia pulcherrima.</title>
        <authorList>
            <person name="Gore-Lloyd D."/>
            <person name="Sumann I."/>
            <person name="Brachmann A.O."/>
            <person name="Schneeberger K."/>
            <person name="Ortiz-Merino R.A."/>
            <person name="Moreno-Beltran M."/>
            <person name="Schlaefli M."/>
            <person name="Kirner P."/>
            <person name="Santos Kron A."/>
            <person name="Wolfe K.H."/>
            <person name="Piel J."/>
            <person name="Ahrens C.H."/>
            <person name="Henk D."/>
            <person name="Freimoser F.M."/>
        </authorList>
    </citation>
    <scope>NUCLEOTIDE SEQUENCE [LARGE SCALE GENOMIC DNA]</scope>
    <source>
        <strain evidence="2">APC 1.2</strain>
    </source>
</reference>
<organism evidence="1 2">
    <name type="scientific">Metschnikowia aff. pulcherrima</name>
    <dbReference type="NCBI Taxonomy" id="2163413"/>
    <lineage>
        <taxon>Eukaryota</taxon>
        <taxon>Fungi</taxon>
        <taxon>Dikarya</taxon>
        <taxon>Ascomycota</taxon>
        <taxon>Saccharomycotina</taxon>
        <taxon>Pichiomycetes</taxon>
        <taxon>Metschnikowiaceae</taxon>
        <taxon>Metschnikowia</taxon>
    </lineage>
</organism>
<sequence length="122" mass="13418">MATLPDPIKIDDITSGRIEPQAIHAELERLKLEINVLRSDMLAFLKALATVAEHQSQQSYYDGLVSKVNTMKSDISEFCAQYNRLLPIINLTQIKLGHEVEVLLSAPSGPKGGRTKSVTSVT</sequence>
<proteinExistence type="predicted"/>
<evidence type="ECO:0000313" key="1">
    <source>
        <dbReference type="EMBL" id="QBM91054.1"/>
    </source>
</evidence>
<keyword evidence="2" id="KW-1185">Reference proteome</keyword>
<dbReference type="Proteomes" id="UP000292447">
    <property type="component" value="Chromosome VII"/>
</dbReference>
<dbReference type="AlphaFoldDB" id="A0A4P6XY50"/>
<gene>
    <name evidence="1" type="ORF">METSCH_G00960</name>
</gene>
<accession>A0A4P6XY50</accession>
<dbReference type="EMBL" id="CP034462">
    <property type="protein sequence ID" value="QBM91054.1"/>
    <property type="molecule type" value="Genomic_DNA"/>
</dbReference>